<evidence type="ECO:0000256" key="3">
    <source>
        <dbReference type="ARBA" id="ARBA00012438"/>
    </source>
</evidence>
<evidence type="ECO:0000256" key="4">
    <source>
        <dbReference type="ARBA" id="ARBA00022475"/>
    </source>
</evidence>
<evidence type="ECO:0000256" key="1">
    <source>
        <dbReference type="ARBA" id="ARBA00000085"/>
    </source>
</evidence>
<name>A0ABV3WP22_9HYPH</name>
<keyword evidence="7 14" id="KW-0812">Transmembrane</keyword>
<dbReference type="Gene3D" id="3.30.450.20">
    <property type="entry name" value="PAS domain"/>
    <property type="match status" value="1"/>
</dbReference>
<keyword evidence="8" id="KW-0547">Nucleotide-binding</keyword>
<evidence type="ECO:0000256" key="8">
    <source>
        <dbReference type="ARBA" id="ARBA00022741"/>
    </source>
</evidence>
<feature type="compositionally biased region" description="Low complexity" evidence="13">
    <location>
        <begin position="18"/>
        <end position="30"/>
    </location>
</feature>
<keyword evidence="11 14" id="KW-1133">Transmembrane helix</keyword>
<protein>
    <recommendedName>
        <fullName evidence="3">histidine kinase</fullName>
        <ecNumber evidence="3">2.7.13.3</ecNumber>
    </recommendedName>
</protein>
<evidence type="ECO:0000256" key="10">
    <source>
        <dbReference type="ARBA" id="ARBA00022840"/>
    </source>
</evidence>
<keyword evidence="5" id="KW-0597">Phosphoprotein</keyword>
<evidence type="ECO:0000256" key="6">
    <source>
        <dbReference type="ARBA" id="ARBA00022679"/>
    </source>
</evidence>
<dbReference type="GO" id="GO:0016301">
    <property type="term" value="F:kinase activity"/>
    <property type="evidence" value="ECO:0007669"/>
    <property type="project" value="UniProtKB-KW"/>
</dbReference>
<feature type="domain" description="Signal transduction histidine kinase HWE region" evidence="15">
    <location>
        <begin position="391"/>
        <end position="473"/>
    </location>
</feature>
<keyword evidence="12 14" id="KW-0472">Membrane</keyword>
<evidence type="ECO:0000256" key="13">
    <source>
        <dbReference type="SAM" id="MobiDB-lite"/>
    </source>
</evidence>
<comment type="subcellular location">
    <subcellularLocation>
        <location evidence="2">Cell membrane</location>
        <topology evidence="2">Multi-pass membrane protein</topology>
    </subcellularLocation>
</comment>
<dbReference type="Pfam" id="PF07536">
    <property type="entry name" value="HWE_HK"/>
    <property type="match status" value="1"/>
</dbReference>
<keyword evidence="6" id="KW-0808">Transferase</keyword>
<evidence type="ECO:0000256" key="2">
    <source>
        <dbReference type="ARBA" id="ARBA00004651"/>
    </source>
</evidence>
<evidence type="ECO:0000256" key="9">
    <source>
        <dbReference type="ARBA" id="ARBA00022777"/>
    </source>
</evidence>
<evidence type="ECO:0000313" key="16">
    <source>
        <dbReference type="EMBL" id="MEX4006406.1"/>
    </source>
</evidence>
<sequence>MSDSTSQVSQKTRPAHNPEPAEAGAPASSAARSRNRIGQISVGAILSLLMAAIIIPALIFAVMLLQRNNQAQQEMVSTLAEATAGSIAETVDRQLSGMLTTLRVLATSRAIGSGNLADFYYRAGKALEGSDAFLIVTDENLNQLMNTRVPFGSPLGKISDVETARKALASAEPAVSGAFYGQTAQRWVFNVILPVRVDTGQVRLLILTQDAERLSDSLASRNLRGGWNAVLVDGDGTVLTSSYMTSDIGKPFFLAEATSKSEAGSTVRDSVELEGESYETIRSSSSRSDWETIVWAPTAVVQAPLERTLRVLALGGLTIIALGALLAWVLGRQISKPIRRLARDARRLGAGERVEPVEYPVAEISTVSMALAQASVDRQAAENEIRFLMREVAHRSKNQLTVVSSIAKQTARHARTFAAFQDAFQKRVHGLARSTDLLIAGGAVGVELRELIEAQIEPFRPTDLERLEIKGTPFRLSNQAAQTLGLALHELATNASKYGAFATPSGRLTIQWKRSQGQLDLLWREFVPRLRRRTVTPGFGTEVIERMLGGTLDAQIERVIHPNGLECRFTIPIARLEPERADAEGDGDEP</sequence>
<dbReference type="InterPro" id="IPR033479">
    <property type="entry name" value="dCache_1"/>
</dbReference>
<dbReference type="PANTHER" id="PTHR41523:SF7">
    <property type="entry name" value="HISTIDINE KINASE"/>
    <property type="match status" value="1"/>
</dbReference>
<dbReference type="Pfam" id="PF02743">
    <property type="entry name" value="dCache_1"/>
    <property type="match status" value="1"/>
</dbReference>
<dbReference type="InterPro" id="IPR011102">
    <property type="entry name" value="Sig_transdc_His_kinase_HWE"/>
</dbReference>
<dbReference type="Gene3D" id="6.10.340.10">
    <property type="match status" value="1"/>
</dbReference>
<feature type="transmembrane region" description="Helical" evidence="14">
    <location>
        <begin position="42"/>
        <end position="65"/>
    </location>
</feature>
<dbReference type="EC" id="2.7.13.3" evidence="3"/>
<evidence type="ECO:0000259" key="15">
    <source>
        <dbReference type="SMART" id="SM00911"/>
    </source>
</evidence>
<evidence type="ECO:0000313" key="17">
    <source>
        <dbReference type="Proteomes" id="UP001559025"/>
    </source>
</evidence>
<dbReference type="CDD" id="cd18773">
    <property type="entry name" value="PDC1_HK_sensor"/>
    <property type="match status" value="1"/>
</dbReference>
<evidence type="ECO:0000256" key="11">
    <source>
        <dbReference type="ARBA" id="ARBA00022989"/>
    </source>
</evidence>
<organism evidence="16 17">
    <name type="scientific">Neoaquamicrobium sediminum</name>
    <dbReference type="NCBI Taxonomy" id="1849104"/>
    <lineage>
        <taxon>Bacteria</taxon>
        <taxon>Pseudomonadati</taxon>
        <taxon>Pseudomonadota</taxon>
        <taxon>Alphaproteobacteria</taxon>
        <taxon>Hyphomicrobiales</taxon>
        <taxon>Phyllobacteriaceae</taxon>
        <taxon>Neoaquamicrobium</taxon>
    </lineage>
</organism>
<feature type="region of interest" description="Disordered" evidence="13">
    <location>
        <begin position="1"/>
        <end position="30"/>
    </location>
</feature>
<reference evidence="16 17" key="1">
    <citation type="submission" date="2024-01" db="EMBL/GenBank/DDBJ databases">
        <title>New evidence supports the origin of RcGTA from prophage.</title>
        <authorList>
            <person name="Xu Y."/>
            <person name="Liu B."/>
            <person name="Chen F."/>
        </authorList>
    </citation>
    <scope>NUCLEOTIDE SEQUENCE [LARGE SCALE GENOMIC DNA]</scope>
    <source>
        <strain evidence="16 17">CBW1107-2</strain>
    </source>
</reference>
<feature type="compositionally biased region" description="Polar residues" evidence="13">
    <location>
        <begin position="1"/>
        <end position="12"/>
    </location>
</feature>
<evidence type="ECO:0000256" key="5">
    <source>
        <dbReference type="ARBA" id="ARBA00022553"/>
    </source>
</evidence>
<dbReference type="PANTHER" id="PTHR41523">
    <property type="entry name" value="TWO-COMPONENT SYSTEM SENSOR PROTEIN"/>
    <property type="match status" value="1"/>
</dbReference>
<comment type="catalytic activity">
    <reaction evidence="1">
        <text>ATP + protein L-histidine = ADP + protein N-phospho-L-histidine.</text>
        <dbReference type="EC" id="2.7.13.3"/>
    </reaction>
</comment>
<accession>A0ABV3WP22</accession>
<dbReference type="SMART" id="SM00911">
    <property type="entry name" value="HWE_HK"/>
    <property type="match status" value="1"/>
</dbReference>
<gene>
    <name evidence="16" type="ORF">V1479_03765</name>
</gene>
<dbReference type="EMBL" id="JAZHFV010000001">
    <property type="protein sequence ID" value="MEX4006406.1"/>
    <property type="molecule type" value="Genomic_DNA"/>
</dbReference>
<keyword evidence="9 16" id="KW-0418">Kinase</keyword>
<evidence type="ECO:0000256" key="12">
    <source>
        <dbReference type="ARBA" id="ARBA00023136"/>
    </source>
</evidence>
<evidence type="ECO:0000256" key="14">
    <source>
        <dbReference type="SAM" id="Phobius"/>
    </source>
</evidence>
<comment type="caution">
    <text evidence="16">The sequence shown here is derived from an EMBL/GenBank/DDBJ whole genome shotgun (WGS) entry which is preliminary data.</text>
</comment>
<dbReference type="Proteomes" id="UP001559025">
    <property type="component" value="Unassembled WGS sequence"/>
</dbReference>
<feature type="transmembrane region" description="Helical" evidence="14">
    <location>
        <begin position="311"/>
        <end position="331"/>
    </location>
</feature>
<keyword evidence="17" id="KW-1185">Reference proteome</keyword>
<evidence type="ECO:0000256" key="7">
    <source>
        <dbReference type="ARBA" id="ARBA00022692"/>
    </source>
</evidence>
<dbReference type="RefSeq" id="WP_368801730.1">
    <property type="nucleotide sequence ID" value="NZ_JAZHFV010000001.1"/>
</dbReference>
<proteinExistence type="predicted"/>
<keyword evidence="10" id="KW-0067">ATP-binding</keyword>
<keyword evidence="4" id="KW-1003">Cell membrane</keyword>